<keyword evidence="8" id="KW-0067">ATP-binding</keyword>
<evidence type="ECO:0000313" key="11">
    <source>
        <dbReference type="EMBL" id="EFI35122.1"/>
    </source>
</evidence>
<dbReference type="InterPro" id="IPR027417">
    <property type="entry name" value="P-loop_NTPase"/>
</dbReference>
<evidence type="ECO:0000313" key="12">
    <source>
        <dbReference type="Proteomes" id="UP000005496"/>
    </source>
</evidence>
<keyword evidence="5" id="KW-0819">tRNA processing</keyword>
<accession>D6SQU6</accession>
<keyword evidence="6" id="KW-0479">Metal-binding</keyword>
<dbReference type="GO" id="GO:0005524">
    <property type="term" value="F:ATP binding"/>
    <property type="evidence" value="ECO:0007669"/>
    <property type="project" value="UniProtKB-KW"/>
</dbReference>
<reference evidence="11" key="1">
    <citation type="submission" date="2010-05" db="EMBL/GenBank/DDBJ databases">
        <title>The draft genome of Desulfonatronospira thiodismutans ASO3-1.</title>
        <authorList>
            <consortium name="US DOE Joint Genome Institute (JGI-PGF)"/>
            <person name="Lucas S."/>
            <person name="Copeland A."/>
            <person name="Lapidus A."/>
            <person name="Cheng J.-F."/>
            <person name="Bruce D."/>
            <person name="Goodwin L."/>
            <person name="Pitluck S."/>
            <person name="Chertkov O."/>
            <person name="Brettin T."/>
            <person name="Detter J.C."/>
            <person name="Han C."/>
            <person name="Land M.L."/>
            <person name="Hauser L."/>
            <person name="Kyrpides N."/>
            <person name="Mikhailova N."/>
            <person name="Muyzer G."/>
            <person name="Woyke T."/>
        </authorList>
    </citation>
    <scope>NUCLEOTIDE SEQUENCE [LARGE SCALE GENOMIC DNA]</scope>
    <source>
        <strain evidence="11">ASO3-1</strain>
    </source>
</reference>
<evidence type="ECO:0000256" key="6">
    <source>
        <dbReference type="ARBA" id="ARBA00022723"/>
    </source>
</evidence>
<dbReference type="GO" id="GO:0046872">
    <property type="term" value="F:metal ion binding"/>
    <property type="evidence" value="ECO:0007669"/>
    <property type="project" value="UniProtKB-KW"/>
</dbReference>
<sequence>MVDLSFVKPLFLPDEEATLELGRKLGLFFTSRGFFPAVFFCGELGTGKTTMIRGIVSALPGGDEAEVSSPSFNLANIYPTRPETLHVDLYRLQGLEPDQDVEELLAGQERLILLEWGDFLPESQRPRDRVDISLKFCNGSREALITLSGEGEKLRSSSICG</sequence>
<dbReference type="GO" id="GO:0005737">
    <property type="term" value="C:cytoplasm"/>
    <property type="evidence" value="ECO:0007669"/>
    <property type="project" value="UniProtKB-SubCell"/>
</dbReference>
<dbReference type="EMBL" id="ACJN02000002">
    <property type="protein sequence ID" value="EFI35122.1"/>
    <property type="molecule type" value="Genomic_DNA"/>
</dbReference>
<dbReference type="PANTHER" id="PTHR33540:SF2">
    <property type="entry name" value="TRNA THREONYLCARBAMOYLADENOSINE BIOSYNTHESIS PROTEIN TSAE"/>
    <property type="match status" value="1"/>
</dbReference>
<dbReference type="Pfam" id="PF02367">
    <property type="entry name" value="TsaE"/>
    <property type="match status" value="1"/>
</dbReference>
<evidence type="ECO:0000256" key="4">
    <source>
        <dbReference type="ARBA" id="ARBA00022490"/>
    </source>
</evidence>
<dbReference type="GO" id="GO:0002949">
    <property type="term" value="P:tRNA threonylcarbamoyladenosine modification"/>
    <property type="evidence" value="ECO:0007669"/>
    <property type="project" value="InterPro"/>
</dbReference>
<name>D6SQU6_9BACT</name>
<evidence type="ECO:0000256" key="5">
    <source>
        <dbReference type="ARBA" id="ARBA00022694"/>
    </source>
</evidence>
<comment type="caution">
    <text evidence="11">The sequence shown here is derived from an EMBL/GenBank/DDBJ whole genome shotgun (WGS) entry which is preliminary data.</text>
</comment>
<dbReference type="Proteomes" id="UP000005496">
    <property type="component" value="Unassembled WGS sequence"/>
</dbReference>
<keyword evidence="4" id="KW-0963">Cytoplasm</keyword>
<protein>
    <recommendedName>
        <fullName evidence="3">tRNA threonylcarbamoyladenosine biosynthesis protein TsaE</fullName>
    </recommendedName>
    <alternativeName>
        <fullName evidence="10">t(6)A37 threonylcarbamoyladenosine biosynthesis protein TsaE</fullName>
    </alternativeName>
</protein>
<gene>
    <name evidence="11" type="ORF">Dthio_PD2516</name>
</gene>
<dbReference type="PANTHER" id="PTHR33540">
    <property type="entry name" value="TRNA THREONYLCARBAMOYLADENOSINE BIOSYNTHESIS PROTEIN TSAE"/>
    <property type="match status" value="1"/>
</dbReference>
<dbReference type="SUPFAM" id="SSF52540">
    <property type="entry name" value="P-loop containing nucleoside triphosphate hydrolases"/>
    <property type="match status" value="1"/>
</dbReference>
<keyword evidence="7" id="KW-0547">Nucleotide-binding</keyword>
<evidence type="ECO:0000256" key="8">
    <source>
        <dbReference type="ARBA" id="ARBA00022840"/>
    </source>
</evidence>
<dbReference type="AlphaFoldDB" id="D6SQU6"/>
<dbReference type="Gene3D" id="3.40.50.300">
    <property type="entry name" value="P-loop containing nucleotide triphosphate hydrolases"/>
    <property type="match status" value="1"/>
</dbReference>
<dbReference type="eggNOG" id="COG0802">
    <property type="taxonomic scope" value="Bacteria"/>
</dbReference>
<comment type="subcellular location">
    <subcellularLocation>
        <location evidence="1">Cytoplasm</location>
    </subcellularLocation>
</comment>
<evidence type="ECO:0000256" key="1">
    <source>
        <dbReference type="ARBA" id="ARBA00004496"/>
    </source>
</evidence>
<keyword evidence="9" id="KW-0460">Magnesium</keyword>
<proteinExistence type="inferred from homology"/>
<dbReference type="OrthoDB" id="9815896at2"/>
<comment type="similarity">
    <text evidence="2">Belongs to the TsaE family.</text>
</comment>
<dbReference type="InterPro" id="IPR003442">
    <property type="entry name" value="T6A_TsaE"/>
</dbReference>
<evidence type="ECO:0000256" key="10">
    <source>
        <dbReference type="ARBA" id="ARBA00032441"/>
    </source>
</evidence>
<evidence type="ECO:0000256" key="3">
    <source>
        <dbReference type="ARBA" id="ARBA00019010"/>
    </source>
</evidence>
<evidence type="ECO:0000256" key="9">
    <source>
        <dbReference type="ARBA" id="ARBA00022842"/>
    </source>
</evidence>
<evidence type="ECO:0000256" key="7">
    <source>
        <dbReference type="ARBA" id="ARBA00022741"/>
    </source>
</evidence>
<evidence type="ECO:0000256" key="2">
    <source>
        <dbReference type="ARBA" id="ARBA00007599"/>
    </source>
</evidence>
<organism evidence="11 12">
    <name type="scientific">Desulfonatronospira thiodismutans ASO3-1</name>
    <dbReference type="NCBI Taxonomy" id="555779"/>
    <lineage>
        <taxon>Bacteria</taxon>
        <taxon>Pseudomonadati</taxon>
        <taxon>Thermodesulfobacteriota</taxon>
        <taxon>Desulfovibrionia</taxon>
        <taxon>Desulfovibrionales</taxon>
        <taxon>Desulfonatronovibrionaceae</taxon>
        <taxon>Desulfonatronospira</taxon>
    </lineage>
</organism>
<keyword evidence="12" id="KW-1185">Reference proteome</keyword>